<sequence length="122" mass="14041">MWGFFLEVNVQHFIADCSPAFRYSTNEKLAAVASIRLINKGYFLLIEAIYKLCLGGFKPLIFVSLSFRRGLIELTQTSNFHRVRFFLEVTVQHFIADCSPAFRCKPPLRYGLFTAIRLINKG</sequence>
<dbReference type="EMBL" id="RBEE01000004">
    <property type="protein sequence ID" value="RNL55717.1"/>
    <property type="molecule type" value="Genomic_DNA"/>
</dbReference>
<comment type="caution">
    <text evidence="1">The sequence shown here is derived from an EMBL/GenBank/DDBJ whole genome shotgun (WGS) entry which is preliminary data.</text>
</comment>
<evidence type="ECO:0000313" key="1">
    <source>
        <dbReference type="EMBL" id="RNL55717.1"/>
    </source>
</evidence>
<name>A0A3N0C0J8_9SPHI</name>
<protein>
    <submittedName>
        <fullName evidence="1">Uncharacterized protein</fullName>
    </submittedName>
</protein>
<evidence type="ECO:0000313" key="2">
    <source>
        <dbReference type="Proteomes" id="UP000274046"/>
    </source>
</evidence>
<gene>
    <name evidence="1" type="ORF">D7004_02875</name>
</gene>
<keyword evidence="2" id="KW-1185">Reference proteome</keyword>
<organism evidence="1 2">
    <name type="scientific">Pedobacter jejuensis</name>
    <dbReference type="NCBI Taxonomy" id="1268550"/>
    <lineage>
        <taxon>Bacteria</taxon>
        <taxon>Pseudomonadati</taxon>
        <taxon>Bacteroidota</taxon>
        <taxon>Sphingobacteriia</taxon>
        <taxon>Sphingobacteriales</taxon>
        <taxon>Sphingobacteriaceae</taxon>
        <taxon>Pedobacter</taxon>
    </lineage>
</organism>
<dbReference type="Proteomes" id="UP000274046">
    <property type="component" value="Unassembled WGS sequence"/>
</dbReference>
<reference evidence="1 2" key="1">
    <citation type="submission" date="2018-10" db="EMBL/GenBank/DDBJ databases">
        <title>Genome sequencing of Pedobacter jejuensis TNB23.</title>
        <authorList>
            <person name="Cho Y.-J."/>
            <person name="Cho A."/>
            <person name="Kim O.-S."/>
        </authorList>
    </citation>
    <scope>NUCLEOTIDE SEQUENCE [LARGE SCALE GENOMIC DNA]</scope>
    <source>
        <strain evidence="1 2">TNB23</strain>
    </source>
</reference>
<proteinExistence type="predicted"/>
<accession>A0A3N0C0J8</accession>
<dbReference type="AlphaFoldDB" id="A0A3N0C0J8"/>